<dbReference type="PROSITE" id="PS50888">
    <property type="entry name" value="BHLH"/>
    <property type="match status" value="1"/>
</dbReference>
<feature type="compositionally biased region" description="Low complexity" evidence="2">
    <location>
        <begin position="353"/>
        <end position="371"/>
    </location>
</feature>
<protein>
    <recommendedName>
        <fullName evidence="3">BHLH domain-containing protein</fullName>
    </recommendedName>
</protein>
<evidence type="ECO:0000256" key="2">
    <source>
        <dbReference type="SAM" id="MobiDB-lite"/>
    </source>
</evidence>
<dbReference type="InterPro" id="IPR050433">
    <property type="entry name" value="Myc_transcription_factors"/>
</dbReference>
<dbReference type="OrthoDB" id="5964374at2759"/>
<comment type="caution">
    <text evidence="4">The sequence shown here is derived from an EMBL/GenBank/DDBJ whole genome shotgun (WGS) entry which is preliminary data.</text>
</comment>
<dbReference type="GO" id="GO:0003700">
    <property type="term" value="F:DNA-binding transcription factor activity"/>
    <property type="evidence" value="ECO:0007669"/>
    <property type="project" value="InterPro"/>
</dbReference>
<dbReference type="Gene3D" id="4.10.280.10">
    <property type="entry name" value="Helix-loop-helix DNA-binding domain"/>
    <property type="match status" value="1"/>
</dbReference>
<evidence type="ECO:0000313" key="5">
    <source>
        <dbReference type="Proteomes" id="UP000625711"/>
    </source>
</evidence>
<dbReference type="InterPro" id="IPR011598">
    <property type="entry name" value="bHLH_dom"/>
</dbReference>
<feature type="region of interest" description="Disordered" evidence="2">
    <location>
        <begin position="336"/>
        <end position="401"/>
    </location>
</feature>
<feature type="compositionally biased region" description="Polar residues" evidence="2">
    <location>
        <begin position="164"/>
        <end position="179"/>
    </location>
</feature>
<accession>A0A834HNY7</accession>
<dbReference type="Pfam" id="PF00010">
    <property type="entry name" value="HLH"/>
    <property type="match status" value="1"/>
</dbReference>
<dbReference type="PANTHER" id="PTHR45851">
    <property type="entry name" value="MYC PROTO-ONCOGENE"/>
    <property type="match status" value="1"/>
</dbReference>
<feature type="domain" description="BHLH" evidence="3">
    <location>
        <begin position="402"/>
        <end position="454"/>
    </location>
</feature>
<dbReference type="AlphaFoldDB" id="A0A834HNY7"/>
<dbReference type="SUPFAM" id="SSF47459">
    <property type="entry name" value="HLH, helix-loop-helix DNA-binding domain"/>
    <property type="match status" value="1"/>
</dbReference>
<dbReference type="EMBL" id="JAACXV010014582">
    <property type="protein sequence ID" value="KAF7265877.1"/>
    <property type="molecule type" value="Genomic_DNA"/>
</dbReference>
<proteinExistence type="predicted"/>
<keyword evidence="1" id="KW-0238">DNA-binding</keyword>
<dbReference type="GO" id="GO:0003677">
    <property type="term" value="F:DNA binding"/>
    <property type="evidence" value="ECO:0007669"/>
    <property type="project" value="UniProtKB-KW"/>
</dbReference>
<sequence length="484" mass="55179">MIDKLIDQYYEAVPPLLDEQMTGSSPIHNFLNDDDERGLSQSDYLLSDDHWKKFELDFPELSQIDDIIKDFNPDCTFDELFNVLDKDDKKEVFLNDHDCMWAGHCISREHSEERRSSFGCVIPKPPVIKTADISPSAIIKTGTSVQNQQSLLKPSVKANNLTTVSFPSNGNNGNIIHTPQTPPESDDEENKCRNFRWKVPDCEFEEDHDLREYFKEKDVEIKEEPIDIKEEPLDVKTEDETESEQDDAYSEYQKLRIRTQLAAENDHSYHKDMNEAMRLNNYGLDTPSESEEEEEIDVVSVNDKFGSTATRMTLSLPNYPSNSDRHQWQRHVATAISRKHDGGTGLKTMGPISRTNSSASSSASTSSSRSGRGSKKGRASRTNLGYKRRRFNGDGSVREHTDKRHLHNDMERQRRVDLRIAFDNLKAVVPEVSGTKKIAKRHLLPEEAPKIIGRERMSGTGIVDPASPPARPMFSLQRSRNLPW</sequence>
<dbReference type="InterPro" id="IPR002418">
    <property type="entry name" value="Tscrpt_reg_Myc"/>
</dbReference>
<reference evidence="4" key="1">
    <citation type="submission" date="2020-08" db="EMBL/GenBank/DDBJ databases">
        <title>Genome sequencing and assembly of the red palm weevil Rhynchophorus ferrugineus.</title>
        <authorList>
            <person name="Dias G.B."/>
            <person name="Bergman C.M."/>
            <person name="Manee M."/>
        </authorList>
    </citation>
    <scope>NUCLEOTIDE SEQUENCE</scope>
    <source>
        <strain evidence="4">AA-2017</strain>
        <tissue evidence="4">Whole larva</tissue>
    </source>
</reference>
<evidence type="ECO:0000256" key="1">
    <source>
        <dbReference type="ARBA" id="ARBA00023125"/>
    </source>
</evidence>
<organism evidence="4 5">
    <name type="scientific">Rhynchophorus ferrugineus</name>
    <name type="common">Red palm weevil</name>
    <name type="synonym">Curculio ferrugineus</name>
    <dbReference type="NCBI Taxonomy" id="354439"/>
    <lineage>
        <taxon>Eukaryota</taxon>
        <taxon>Metazoa</taxon>
        <taxon>Ecdysozoa</taxon>
        <taxon>Arthropoda</taxon>
        <taxon>Hexapoda</taxon>
        <taxon>Insecta</taxon>
        <taxon>Pterygota</taxon>
        <taxon>Neoptera</taxon>
        <taxon>Endopterygota</taxon>
        <taxon>Coleoptera</taxon>
        <taxon>Polyphaga</taxon>
        <taxon>Cucujiformia</taxon>
        <taxon>Curculionidae</taxon>
        <taxon>Dryophthorinae</taxon>
        <taxon>Rhynchophorus</taxon>
    </lineage>
</organism>
<name>A0A834HNY7_RHYFE</name>
<keyword evidence="5" id="KW-1185">Reference proteome</keyword>
<feature type="region of interest" description="Disordered" evidence="2">
    <location>
        <begin position="164"/>
        <end position="190"/>
    </location>
</feature>
<feature type="region of interest" description="Disordered" evidence="2">
    <location>
        <begin position="458"/>
        <end position="484"/>
    </location>
</feature>
<dbReference type="Proteomes" id="UP000625711">
    <property type="component" value="Unassembled WGS sequence"/>
</dbReference>
<dbReference type="InterPro" id="IPR036638">
    <property type="entry name" value="HLH_DNA-bd_sf"/>
</dbReference>
<evidence type="ECO:0000313" key="4">
    <source>
        <dbReference type="EMBL" id="KAF7265877.1"/>
    </source>
</evidence>
<dbReference type="GO" id="GO:0046983">
    <property type="term" value="F:protein dimerization activity"/>
    <property type="evidence" value="ECO:0007669"/>
    <property type="project" value="InterPro"/>
</dbReference>
<dbReference type="PRINTS" id="PR00044">
    <property type="entry name" value="LEUZIPPRMYC"/>
</dbReference>
<evidence type="ECO:0000259" key="3">
    <source>
        <dbReference type="PROSITE" id="PS50888"/>
    </source>
</evidence>
<gene>
    <name evidence="4" type="ORF">GWI33_020624</name>
</gene>